<name>A0A4P9ZEP8_9ASCO</name>
<dbReference type="SMART" id="SM00198">
    <property type="entry name" value="SCP"/>
    <property type="match status" value="1"/>
</dbReference>
<dbReference type="PANTHER" id="PTHR10334">
    <property type="entry name" value="CYSTEINE-RICH SECRETORY PROTEIN-RELATED"/>
    <property type="match status" value="1"/>
</dbReference>
<dbReference type="InterPro" id="IPR001283">
    <property type="entry name" value="CRISP-related"/>
</dbReference>
<organism evidence="2 3">
    <name type="scientific">Metschnikowia bicuspidata</name>
    <dbReference type="NCBI Taxonomy" id="27322"/>
    <lineage>
        <taxon>Eukaryota</taxon>
        <taxon>Fungi</taxon>
        <taxon>Dikarya</taxon>
        <taxon>Ascomycota</taxon>
        <taxon>Saccharomycotina</taxon>
        <taxon>Pichiomycetes</taxon>
        <taxon>Metschnikowiaceae</taxon>
        <taxon>Metschnikowia</taxon>
    </lineage>
</organism>
<proteinExistence type="predicted"/>
<sequence length="196" mass="20401">MGNSYGNHRRPTADHVYPLVSSGPATGITASPTFQYQATSSASSEGSASKPSVTGSGSGISRVRDASFAEAILDAQNSHRVLHGVATLSWDNSTYAYAQSNAGSYDCSGVLTHTHGPNGENLAAGFADGPSAGQTNNYQTNGEYNHFTQVIWKGTTSVGCAYKDCQAQGWGKYVVCEYSPPGNVVGQLSGNVLPLI</sequence>
<dbReference type="Pfam" id="PF00188">
    <property type="entry name" value="CAP"/>
    <property type="match status" value="1"/>
</dbReference>
<dbReference type="Gene3D" id="3.40.33.10">
    <property type="entry name" value="CAP"/>
    <property type="match status" value="1"/>
</dbReference>
<dbReference type="Proteomes" id="UP000268321">
    <property type="component" value="Unassembled WGS sequence"/>
</dbReference>
<keyword evidence="3" id="KW-1185">Reference proteome</keyword>
<gene>
    <name evidence="2" type="ORF">METBISCDRAFT_30938</name>
</gene>
<evidence type="ECO:0000313" key="2">
    <source>
        <dbReference type="EMBL" id="RKP30420.1"/>
    </source>
</evidence>
<dbReference type="AlphaFoldDB" id="A0A4P9ZEP8"/>
<reference evidence="3" key="1">
    <citation type="journal article" date="2018" name="Nat. Microbiol.">
        <title>Leveraging single-cell genomics to expand the fungal tree of life.</title>
        <authorList>
            <person name="Ahrendt S.R."/>
            <person name="Quandt C.A."/>
            <person name="Ciobanu D."/>
            <person name="Clum A."/>
            <person name="Salamov A."/>
            <person name="Andreopoulos B."/>
            <person name="Cheng J.F."/>
            <person name="Woyke T."/>
            <person name="Pelin A."/>
            <person name="Henrissat B."/>
            <person name="Reynolds N.K."/>
            <person name="Benny G.L."/>
            <person name="Smith M.E."/>
            <person name="James T.Y."/>
            <person name="Grigoriev I.V."/>
        </authorList>
    </citation>
    <scope>NUCLEOTIDE SEQUENCE [LARGE SCALE GENOMIC DNA]</scope>
    <source>
        <strain evidence="3">Baker2002</strain>
    </source>
</reference>
<evidence type="ECO:0000313" key="3">
    <source>
        <dbReference type="Proteomes" id="UP000268321"/>
    </source>
</evidence>
<dbReference type="InterPro" id="IPR014044">
    <property type="entry name" value="CAP_dom"/>
</dbReference>
<dbReference type="EMBL" id="ML004459">
    <property type="protein sequence ID" value="RKP30420.1"/>
    <property type="molecule type" value="Genomic_DNA"/>
</dbReference>
<accession>A0A4P9ZEP8</accession>
<protein>
    <submittedName>
        <fullName evidence="2">PR-1-like protein</fullName>
    </submittedName>
</protein>
<evidence type="ECO:0000259" key="1">
    <source>
        <dbReference type="SMART" id="SM00198"/>
    </source>
</evidence>
<dbReference type="SUPFAM" id="SSF55797">
    <property type="entry name" value="PR-1-like"/>
    <property type="match status" value="1"/>
</dbReference>
<dbReference type="InterPro" id="IPR035940">
    <property type="entry name" value="CAP_sf"/>
</dbReference>
<dbReference type="OrthoDB" id="337038at2759"/>
<dbReference type="PRINTS" id="PR00837">
    <property type="entry name" value="V5TPXLIKE"/>
</dbReference>
<feature type="domain" description="SCP" evidence="1">
    <location>
        <begin position="67"/>
        <end position="186"/>
    </location>
</feature>